<dbReference type="STRING" id="633148.Tagg_0662"/>
<evidence type="ECO:0000313" key="8">
    <source>
        <dbReference type="Proteomes" id="UP000002376"/>
    </source>
</evidence>
<dbReference type="PANTHER" id="PTHR23245:SF36">
    <property type="entry name" value="TRNA (GUANINE(37)-N1)-METHYLTRANSFERASE"/>
    <property type="match status" value="1"/>
</dbReference>
<reference evidence="7 8" key="1">
    <citation type="journal article" date="2010" name="Stand. Genomic Sci.">
        <title>Complete genome sequence of Thermosphaera aggregans type strain (M11TL).</title>
        <authorList>
            <person name="Spring S."/>
            <person name="Rachel R."/>
            <person name="Lapidus A."/>
            <person name="Davenport K."/>
            <person name="Tice H."/>
            <person name="Copeland A."/>
            <person name="Cheng J.F."/>
            <person name="Lucas S."/>
            <person name="Chen F."/>
            <person name="Nolan M."/>
            <person name="Bruce D."/>
            <person name="Goodwin L."/>
            <person name="Pitluck S."/>
            <person name="Ivanova N."/>
            <person name="Mavromatis K."/>
            <person name="Ovchinnikova G."/>
            <person name="Pati A."/>
            <person name="Chen A."/>
            <person name="Palaniappan K."/>
            <person name="Land M."/>
            <person name="Hauser L."/>
            <person name="Chang Y.J."/>
            <person name="Jeffries C.C."/>
            <person name="Brettin T."/>
            <person name="Detter J.C."/>
            <person name="Tapia R."/>
            <person name="Han C."/>
            <person name="Heimerl T."/>
            <person name="Weikl F."/>
            <person name="Brambilla E."/>
            <person name="Goker M."/>
            <person name="Bristow J."/>
            <person name="Eisen J.A."/>
            <person name="Markowitz V."/>
            <person name="Hugenholtz P."/>
            <person name="Kyrpides N.C."/>
            <person name="Klenk H.P."/>
        </authorList>
    </citation>
    <scope>NUCLEOTIDE SEQUENCE [LARGE SCALE GENOMIC DNA]</scope>
    <source>
        <strain evidence="8">DSM 11486 / M11TL</strain>
    </source>
</reference>
<name>D5U1D5_THEAM</name>
<dbReference type="InterPro" id="IPR029063">
    <property type="entry name" value="SAM-dependent_MTases_sf"/>
</dbReference>
<evidence type="ECO:0000256" key="4">
    <source>
        <dbReference type="ARBA" id="ARBA00022691"/>
    </source>
</evidence>
<protein>
    <submittedName>
        <fullName evidence="7">Methyltransferase</fullName>
        <ecNumber evidence="7">2.1.1.-</ecNumber>
    </submittedName>
</protein>
<evidence type="ECO:0000256" key="5">
    <source>
        <dbReference type="ARBA" id="ARBA00022694"/>
    </source>
</evidence>
<dbReference type="EMBL" id="CP001939">
    <property type="protein sequence ID" value="ADG90935.1"/>
    <property type="molecule type" value="Genomic_DNA"/>
</dbReference>
<organism evidence="7 8">
    <name type="scientific">Thermosphaera aggregans (strain DSM 11486 / M11TL)</name>
    <dbReference type="NCBI Taxonomy" id="633148"/>
    <lineage>
        <taxon>Archaea</taxon>
        <taxon>Thermoproteota</taxon>
        <taxon>Thermoprotei</taxon>
        <taxon>Desulfurococcales</taxon>
        <taxon>Desulfurococcaceae</taxon>
        <taxon>Thermosphaera</taxon>
    </lineage>
</organism>
<dbReference type="PANTHER" id="PTHR23245">
    <property type="entry name" value="TRNA METHYLTRANSFERASE"/>
    <property type="match status" value="1"/>
</dbReference>
<dbReference type="GO" id="GO:0005737">
    <property type="term" value="C:cytoplasm"/>
    <property type="evidence" value="ECO:0007669"/>
    <property type="project" value="TreeGrafter"/>
</dbReference>
<keyword evidence="4" id="KW-0949">S-adenosyl-L-methionine</keyword>
<dbReference type="Gene3D" id="3.30.300.110">
    <property type="entry name" value="Met-10+ protein-like domains"/>
    <property type="match status" value="1"/>
</dbReference>
<evidence type="ECO:0000313" key="7">
    <source>
        <dbReference type="EMBL" id="ADG90935.1"/>
    </source>
</evidence>
<gene>
    <name evidence="7" type="ordered locus">Tagg_0662</name>
</gene>
<keyword evidence="1" id="KW-0963">Cytoplasm</keyword>
<dbReference type="KEGG" id="tag:Tagg_0662"/>
<keyword evidence="8" id="KW-1185">Reference proteome</keyword>
<dbReference type="EC" id="2.1.1.-" evidence="7"/>
<proteinExistence type="predicted"/>
<dbReference type="PROSITE" id="PS51684">
    <property type="entry name" value="SAM_MT_TRM5_TYW2"/>
    <property type="match status" value="1"/>
</dbReference>
<keyword evidence="3 7" id="KW-0808">Transferase</keyword>
<dbReference type="HOGENOM" id="CLU_022610_0_0_2"/>
<dbReference type="CDD" id="cd02440">
    <property type="entry name" value="AdoMet_MTases"/>
    <property type="match status" value="1"/>
</dbReference>
<evidence type="ECO:0000256" key="1">
    <source>
        <dbReference type="ARBA" id="ARBA00022490"/>
    </source>
</evidence>
<accession>D5U1D5</accession>
<dbReference type="AlphaFoldDB" id="D5U1D5"/>
<dbReference type="eggNOG" id="arCOG00033">
    <property type="taxonomic scope" value="Archaea"/>
</dbReference>
<evidence type="ECO:0000256" key="2">
    <source>
        <dbReference type="ARBA" id="ARBA00022603"/>
    </source>
</evidence>
<feature type="domain" description="SAM-dependent methyltransferase TRM5/TYW2-type" evidence="6">
    <location>
        <begin position="29"/>
        <end position="288"/>
    </location>
</feature>
<dbReference type="Pfam" id="PF02475">
    <property type="entry name" value="TRM5-TYW2_MTfase"/>
    <property type="match status" value="1"/>
</dbReference>
<dbReference type="InterPro" id="IPR030382">
    <property type="entry name" value="MeTrfase_TRM5/TYW2"/>
</dbReference>
<dbReference type="SUPFAM" id="SSF53335">
    <property type="entry name" value="S-adenosyl-L-methionine-dependent methyltransferases"/>
    <property type="match status" value="1"/>
</dbReference>
<keyword evidence="5" id="KW-0819">tRNA processing</keyword>
<reference key="3">
    <citation type="submission" date="2010-02" db="EMBL/GenBank/DDBJ databases">
        <title>Complete genome sequence of Thermosphaera aggregans type strain (M11TL).</title>
        <authorList>
            <consortium name="US DOE Joint Genome Institute (JGI-PGF)"/>
            <person name="Spring S."/>
            <person name="Lapidus A."/>
            <person name="Munk C."/>
            <person name="Schroeder M."/>
            <person name="Glavina Del Rio T."/>
            <person name="Tice H."/>
            <person name="Copeland A."/>
            <person name="Cheng J.-F."/>
            <person name="Lucas S."/>
            <person name="Chen F."/>
            <person name="Nolan M."/>
            <person name="Bruce D."/>
            <person name="Goodwin L."/>
            <person name="Pitluck S."/>
            <person name="Ivanova N."/>
            <person name="Mavromatis K."/>
            <person name="Ovchinnikova G."/>
            <person name="Pati A."/>
            <person name="Chen A."/>
            <person name="Palaniappan K."/>
            <person name="Land M."/>
            <person name="Hauser L."/>
            <person name="Chang Y.-J."/>
            <person name="Jeffries C.C."/>
            <person name="Brettin T."/>
            <person name="Detter J.C."/>
            <person name="Tapia R."/>
            <person name="Han C."/>
            <person name="Chain P."/>
            <person name="Heimerl T."/>
            <person name="Weik F."/>
            <person name="Goker M."/>
            <person name="Rachel R."/>
            <person name="Bristow J."/>
            <person name="Eisen J.A."/>
            <person name="Markowitz V."/>
            <person name="Hugenholtz P."/>
            <person name="Kyrpides N.C."/>
            <person name="Klenk H.-P."/>
        </authorList>
    </citation>
    <scope>NUCLEOTIDE SEQUENCE</scope>
    <source>
        <strain>DSM 11486</strain>
    </source>
</reference>
<dbReference type="GO" id="GO:0002939">
    <property type="term" value="P:tRNA N1-guanine methylation"/>
    <property type="evidence" value="ECO:0007669"/>
    <property type="project" value="TreeGrafter"/>
</dbReference>
<dbReference type="Proteomes" id="UP000002376">
    <property type="component" value="Chromosome"/>
</dbReference>
<dbReference type="GO" id="GO:0008175">
    <property type="term" value="F:tRNA methyltransferase activity"/>
    <property type="evidence" value="ECO:0007669"/>
    <property type="project" value="TreeGrafter"/>
</dbReference>
<sequence>MEVGRGKILRELALKIYGPEKAFKLWRRIEFIGDIAVIRCPLNMNPEELKPLAESILARFSTVKSVWAGLPGVEGPYRLRRHIHLAGEPRSETVYKEHGCVFKVDINKAYVSPALNYEHKRIAKQVKQGEIVVNMFAGVGLFSIIIAKYSKPERVHSIDINPYAFEYMVENIRLNKVENIVVPYLGDAKEVVEKRLLSTADRVLMPYPELALEYLGTAVRALRQQTGWIHVYLHVKSLKGKNPLEEAEQAVAKAATNIGVGKFVIENSRIVRNVGPRLVQVVVDLHIP</sequence>
<dbReference type="InterPro" id="IPR056743">
    <property type="entry name" value="TRM5-TYW2-like_MTfase"/>
</dbReference>
<keyword evidence="2 7" id="KW-0489">Methyltransferase</keyword>
<evidence type="ECO:0000256" key="3">
    <source>
        <dbReference type="ARBA" id="ARBA00022679"/>
    </source>
</evidence>
<reference evidence="8" key="2">
    <citation type="journal article" date="2010" name="Stand. Genomic Sci.">
        <title>Complete genome sequence of Thermosphaera aggregans type strain (M11TLT).</title>
        <authorList>
            <person name="Spring S."/>
            <person name="Rachel R."/>
            <person name="Lapidus A."/>
            <person name="Davenport K."/>
            <person name="Tice H."/>
            <person name="Copeland A."/>
            <person name="Cheng J.-F."/>
            <person name="Lucas S."/>
            <person name="Chen F."/>
            <person name="Nolan M."/>
            <person name="Bruce D."/>
            <person name="Goodwin L."/>
            <person name="Pitluck S."/>
            <person name="Ivanova N."/>
            <person name="Mavromatis K."/>
            <person name="Ovchinnikova G."/>
            <person name="Pati A."/>
            <person name="Chen A."/>
            <person name="Palaniappan K."/>
            <person name="Land M."/>
            <person name="Hauser L."/>
            <person name="Chang Y.-J."/>
            <person name="Jeffries C.C."/>
            <person name="Brettin T."/>
            <person name="Detter J.C."/>
            <person name="Tapia R."/>
            <person name="Han C."/>
            <person name="Heimerl T."/>
            <person name="Weikl F."/>
            <person name="Brambilla E."/>
            <person name="Goker M."/>
            <person name="Bristow J."/>
            <person name="Eisen J.A."/>
            <person name="Markowitz V."/>
            <person name="Hugenholtz P."/>
            <person name="Kyrpides N.C."/>
            <person name="Klenk H.-P."/>
        </authorList>
    </citation>
    <scope>NUCLEOTIDE SEQUENCE [LARGE SCALE GENOMIC DNA]</scope>
    <source>
        <strain evidence="8">DSM 11486 / M11TL</strain>
    </source>
</reference>
<dbReference type="Gene3D" id="3.40.50.150">
    <property type="entry name" value="Vaccinia Virus protein VP39"/>
    <property type="match status" value="1"/>
</dbReference>
<evidence type="ECO:0000259" key="6">
    <source>
        <dbReference type="PROSITE" id="PS51684"/>
    </source>
</evidence>